<feature type="non-terminal residue" evidence="1">
    <location>
        <position position="1"/>
    </location>
</feature>
<accession>X1CNN0</accession>
<protein>
    <submittedName>
        <fullName evidence="1">Uncharacterized protein</fullName>
    </submittedName>
</protein>
<reference evidence="1" key="1">
    <citation type="journal article" date="2014" name="Front. Microbiol.">
        <title>High frequency of phylogenetically diverse reductive dehalogenase-homologous genes in deep subseafloor sedimentary metagenomes.</title>
        <authorList>
            <person name="Kawai M."/>
            <person name="Futagami T."/>
            <person name="Toyoda A."/>
            <person name="Takaki Y."/>
            <person name="Nishi S."/>
            <person name="Hori S."/>
            <person name="Arai W."/>
            <person name="Tsubouchi T."/>
            <person name="Morono Y."/>
            <person name="Uchiyama I."/>
            <person name="Ito T."/>
            <person name="Fujiyama A."/>
            <person name="Inagaki F."/>
            <person name="Takami H."/>
        </authorList>
    </citation>
    <scope>NUCLEOTIDE SEQUENCE</scope>
    <source>
        <strain evidence="1">Expedition CK06-06</strain>
    </source>
</reference>
<comment type="caution">
    <text evidence="1">The sequence shown here is derived from an EMBL/GenBank/DDBJ whole genome shotgun (WGS) entry which is preliminary data.</text>
</comment>
<proteinExistence type="predicted"/>
<gene>
    <name evidence="1" type="ORF">S01H4_45260</name>
</gene>
<sequence>NSEDVITWSVFGTLMYSDSRSVINFTKKLFSVLRLDTTFTAANIWLWRRIPHPDTGVSGGPEIDFGLQTENTLVLGEAKWLSKVGKMQGKKQDKDQIDLRIEFIDKYGKIIWPSINQYVIMGVSLDKSIMTEKYSTSIKLLDLSWDEICGIELHPKHDSIQKYLKWKKLPCVVRVYIPIVSSNL</sequence>
<dbReference type="EMBL" id="BART01025182">
    <property type="protein sequence ID" value="GAG97753.1"/>
    <property type="molecule type" value="Genomic_DNA"/>
</dbReference>
<name>X1CNN0_9ZZZZ</name>
<evidence type="ECO:0000313" key="1">
    <source>
        <dbReference type="EMBL" id="GAG97753.1"/>
    </source>
</evidence>
<organism evidence="1">
    <name type="scientific">marine sediment metagenome</name>
    <dbReference type="NCBI Taxonomy" id="412755"/>
    <lineage>
        <taxon>unclassified sequences</taxon>
        <taxon>metagenomes</taxon>
        <taxon>ecological metagenomes</taxon>
    </lineage>
</organism>
<dbReference type="AlphaFoldDB" id="X1CNN0"/>